<dbReference type="Pfam" id="PF02927">
    <property type="entry name" value="CelD_N"/>
    <property type="match status" value="1"/>
</dbReference>
<dbReference type="SUPFAM" id="SSF81296">
    <property type="entry name" value="E set domains"/>
    <property type="match status" value="1"/>
</dbReference>
<feature type="chain" id="PRO_5033112546" description="Endoglucanase" evidence="8">
    <location>
        <begin position="23"/>
        <end position="562"/>
    </location>
</feature>
<dbReference type="AlphaFoldDB" id="A0A806K0L2"/>
<dbReference type="EC" id="3.2.1.4" evidence="8"/>
<dbReference type="InterPro" id="IPR018221">
    <property type="entry name" value="Glyco_hydro_9_His_AS"/>
</dbReference>
<dbReference type="PANTHER" id="PTHR22298">
    <property type="entry name" value="ENDO-1,4-BETA-GLUCANASE"/>
    <property type="match status" value="1"/>
</dbReference>
<evidence type="ECO:0000256" key="8">
    <source>
        <dbReference type="RuleBase" id="RU361166"/>
    </source>
</evidence>
<dbReference type="Gene3D" id="1.50.10.10">
    <property type="match status" value="1"/>
</dbReference>
<evidence type="ECO:0000256" key="1">
    <source>
        <dbReference type="ARBA" id="ARBA00007072"/>
    </source>
</evidence>
<proteinExistence type="inferred from homology"/>
<dbReference type="EMBL" id="JQ844224">
    <property type="protein sequence ID" value="AGS53188.1"/>
    <property type="molecule type" value="Genomic_DNA"/>
</dbReference>
<evidence type="ECO:0000256" key="2">
    <source>
        <dbReference type="ARBA" id="ARBA00022801"/>
    </source>
</evidence>
<dbReference type="SUPFAM" id="SSF48208">
    <property type="entry name" value="Six-hairpin glycosidases"/>
    <property type="match status" value="1"/>
</dbReference>
<name>A0A806K0L2_9BACT</name>
<organism evidence="12">
    <name type="scientific">uncultured bacterium contig00081</name>
    <dbReference type="NCBI Taxonomy" id="1181557"/>
    <lineage>
        <taxon>Bacteria</taxon>
        <taxon>environmental samples</taxon>
    </lineage>
</organism>
<dbReference type="GO" id="GO:0008810">
    <property type="term" value="F:cellulase activity"/>
    <property type="evidence" value="ECO:0007669"/>
    <property type="project" value="UniProtKB-EC"/>
</dbReference>
<dbReference type="PROSITE" id="PS00698">
    <property type="entry name" value="GH9_3"/>
    <property type="match status" value="1"/>
</dbReference>
<comment type="catalytic activity">
    <reaction evidence="8">
        <text>Endohydrolysis of (1-&gt;4)-beta-D-glucosidic linkages in cellulose, lichenin and cereal beta-D-glucans.</text>
        <dbReference type="EC" id="3.2.1.4"/>
    </reaction>
</comment>
<feature type="domain" description="Cellulase Ig-like" evidence="11">
    <location>
        <begin position="57"/>
        <end position="132"/>
    </location>
</feature>
<comment type="similarity">
    <text evidence="1 6 8">Belongs to the glycosyl hydrolase 9 (cellulase E) family.</text>
</comment>
<evidence type="ECO:0000259" key="11">
    <source>
        <dbReference type="Pfam" id="PF02927"/>
    </source>
</evidence>
<dbReference type="PROSITE" id="PS51257">
    <property type="entry name" value="PROKAR_LIPOPROTEIN"/>
    <property type="match status" value="1"/>
</dbReference>
<evidence type="ECO:0000256" key="7">
    <source>
        <dbReference type="PROSITE-ProRule" id="PRU10060"/>
    </source>
</evidence>
<feature type="domain" description="Glycoside hydrolase family 9" evidence="10">
    <location>
        <begin position="145"/>
        <end position="557"/>
    </location>
</feature>
<evidence type="ECO:0000256" key="9">
    <source>
        <dbReference type="SAM" id="MobiDB-lite"/>
    </source>
</evidence>
<evidence type="ECO:0000256" key="3">
    <source>
        <dbReference type="ARBA" id="ARBA00023277"/>
    </source>
</evidence>
<dbReference type="InterPro" id="IPR033126">
    <property type="entry name" value="Glyco_hydro_9_Asp/Glu_AS"/>
</dbReference>
<dbReference type="InterPro" id="IPR008928">
    <property type="entry name" value="6-hairpin_glycosidase_sf"/>
</dbReference>
<dbReference type="GO" id="GO:0030245">
    <property type="term" value="P:cellulose catabolic process"/>
    <property type="evidence" value="ECO:0007669"/>
    <property type="project" value="UniProtKB-KW"/>
</dbReference>
<feature type="active site" evidence="6">
    <location>
        <position position="492"/>
    </location>
</feature>
<dbReference type="InterPro" id="IPR012341">
    <property type="entry name" value="6hp_glycosidase-like_sf"/>
</dbReference>
<evidence type="ECO:0000313" key="12">
    <source>
        <dbReference type="EMBL" id="AGS53188.1"/>
    </source>
</evidence>
<feature type="active site" evidence="7">
    <location>
        <position position="544"/>
    </location>
</feature>
<keyword evidence="2 6" id="KW-0378">Hydrolase</keyword>
<keyword evidence="8" id="KW-0732">Signal</keyword>
<evidence type="ECO:0000256" key="4">
    <source>
        <dbReference type="ARBA" id="ARBA00023295"/>
    </source>
</evidence>
<protein>
    <recommendedName>
        <fullName evidence="8">Endoglucanase</fullName>
        <ecNumber evidence="8">3.2.1.4</ecNumber>
    </recommendedName>
</protein>
<feature type="region of interest" description="Disordered" evidence="9">
    <location>
        <begin position="22"/>
        <end position="49"/>
    </location>
</feature>
<keyword evidence="8" id="KW-0136">Cellulose degradation</keyword>
<reference evidence="12" key="1">
    <citation type="submission" date="2012-03" db="EMBL/GenBank/DDBJ databases">
        <title>Functional metagenomics reveals considerable lignocellulase gene clusters in the gut microbiome of a wood-feeding higher termite.</title>
        <authorList>
            <person name="Liu N."/>
        </authorList>
    </citation>
    <scope>NUCLEOTIDE SEQUENCE</scope>
</reference>
<keyword evidence="5 6" id="KW-0624">Polysaccharide degradation</keyword>
<evidence type="ECO:0000259" key="10">
    <source>
        <dbReference type="Pfam" id="PF00759"/>
    </source>
</evidence>
<feature type="signal peptide" evidence="8">
    <location>
        <begin position="1"/>
        <end position="22"/>
    </location>
</feature>
<dbReference type="InterPro" id="IPR001701">
    <property type="entry name" value="Glyco_hydro_9"/>
</dbReference>
<evidence type="ECO:0000256" key="6">
    <source>
        <dbReference type="PROSITE-ProRule" id="PRU10059"/>
    </source>
</evidence>
<keyword evidence="4 6" id="KW-0326">Glycosidase</keyword>
<feature type="active site" evidence="7">
    <location>
        <position position="535"/>
    </location>
</feature>
<sequence length="562" mass="60353">MKRIIPFILALCLLAGCGSSGNGNTETPAPPDAPAVEAPAQPTEPEPKINWGGDVVSTIRADQLGYRPGDTKKAAIITDDTTFEISRAADGVVVLGAALSEPMRANAADETVRVADFSALAEPGEYFLVTSEGRSYPFVISDSPYGDLRAAVLEMFHYQKCGVEIEAGIWSHPECHAELATIFDTEDTKDVSGGWHDAGDYGRYVVPAAKAIADLLLAYENAPNPDPEALPTAWHKIEWMLKMQDEATGGVYHKVTCRSFPALDIMPQGERNPLVLSPISPTATADFAASMALAARFYPEQREALLAAAISAWEWCEANPDAPGFRNPPRISTGEYGDSSSKDERFWAACELFAATGDEKYHDYIKSDTLYTGFGWQAVGSYGLVAYLFGAGDKADGELYAQMKDKLLADCEGIMGQYAQNPYGDSMGGSFPWGSSMNVANNAVTLILGSRLADKPEYVEAALDHMHYLLGYNSLAQSFITGYGAVSPQNPHHRPSVAAGAAVPGMVVGGPESGLSDPALKAACEGFPAAKRYIDDKESYASNEITIYWNSPVYFALALLDL</sequence>
<dbReference type="Gene3D" id="2.60.40.10">
    <property type="entry name" value="Immunoglobulins"/>
    <property type="match status" value="1"/>
</dbReference>
<dbReference type="Pfam" id="PF00759">
    <property type="entry name" value="Glyco_hydro_9"/>
    <property type="match status" value="1"/>
</dbReference>
<keyword evidence="3 6" id="KW-0119">Carbohydrate metabolism</keyword>
<dbReference type="InterPro" id="IPR004197">
    <property type="entry name" value="Cellulase_Ig-like"/>
</dbReference>
<dbReference type="PROSITE" id="PS00592">
    <property type="entry name" value="GH9_2"/>
    <property type="match status" value="1"/>
</dbReference>
<dbReference type="InterPro" id="IPR014756">
    <property type="entry name" value="Ig_E-set"/>
</dbReference>
<dbReference type="InterPro" id="IPR013783">
    <property type="entry name" value="Ig-like_fold"/>
</dbReference>
<dbReference type="CDD" id="cd02850">
    <property type="entry name" value="E_set_Cellulase_N"/>
    <property type="match status" value="1"/>
</dbReference>
<evidence type="ECO:0000256" key="5">
    <source>
        <dbReference type="ARBA" id="ARBA00023326"/>
    </source>
</evidence>
<accession>A0A806K0L2</accession>